<dbReference type="SUPFAM" id="SSF47413">
    <property type="entry name" value="lambda repressor-like DNA-binding domains"/>
    <property type="match status" value="1"/>
</dbReference>
<dbReference type="InterPro" id="IPR010982">
    <property type="entry name" value="Lambda_DNA-bd_dom_sf"/>
</dbReference>
<dbReference type="SMART" id="SM00530">
    <property type="entry name" value="HTH_XRE"/>
    <property type="match status" value="1"/>
</dbReference>
<accession>A0ABR7MRM5</accession>
<dbReference type="Gene3D" id="3.40.220.10">
    <property type="entry name" value="Leucine Aminopeptidase, subunit E, domain 1"/>
    <property type="match status" value="1"/>
</dbReference>
<dbReference type="PANTHER" id="PTHR11106">
    <property type="entry name" value="GANGLIOSIDE INDUCED DIFFERENTIATION ASSOCIATED PROTEIN 2-RELATED"/>
    <property type="match status" value="1"/>
</dbReference>
<evidence type="ECO:0000259" key="1">
    <source>
        <dbReference type="PROSITE" id="PS50943"/>
    </source>
</evidence>
<dbReference type="CDD" id="cd00093">
    <property type="entry name" value="HTH_XRE"/>
    <property type="match status" value="1"/>
</dbReference>
<dbReference type="Pfam" id="PF01661">
    <property type="entry name" value="Macro"/>
    <property type="match status" value="1"/>
</dbReference>
<dbReference type="InterPro" id="IPR043472">
    <property type="entry name" value="Macro_dom-like"/>
</dbReference>
<evidence type="ECO:0000259" key="2">
    <source>
        <dbReference type="PROSITE" id="PS51154"/>
    </source>
</evidence>
<dbReference type="PANTHER" id="PTHR11106:SF27">
    <property type="entry name" value="MACRO DOMAIN-CONTAINING PROTEIN"/>
    <property type="match status" value="1"/>
</dbReference>
<comment type="caution">
    <text evidence="3">The sequence shown here is derived from an EMBL/GenBank/DDBJ whole genome shotgun (WGS) entry which is preliminary data.</text>
</comment>
<dbReference type="PROSITE" id="PS51154">
    <property type="entry name" value="MACRO"/>
    <property type="match status" value="1"/>
</dbReference>
<evidence type="ECO:0000313" key="4">
    <source>
        <dbReference type="Proteomes" id="UP000637513"/>
    </source>
</evidence>
<dbReference type="InterPro" id="IPR001387">
    <property type="entry name" value="Cro/C1-type_HTH"/>
</dbReference>
<gene>
    <name evidence="3" type="ORF">H8700_01840</name>
</gene>
<dbReference type="EMBL" id="JACRSW010000008">
    <property type="protein sequence ID" value="MBC8556456.1"/>
    <property type="molecule type" value="Genomic_DNA"/>
</dbReference>
<dbReference type="SUPFAM" id="SSF52949">
    <property type="entry name" value="Macro domain-like"/>
    <property type="match status" value="1"/>
</dbReference>
<dbReference type="InterPro" id="IPR002589">
    <property type="entry name" value="Macro_dom"/>
</dbReference>
<keyword evidence="4" id="KW-1185">Reference proteome</keyword>
<dbReference type="Proteomes" id="UP000637513">
    <property type="component" value="Unassembled WGS sequence"/>
</dbReference>
<dbReference type="SMART" id="SM00506">
    <property type="entry name" value="A1pp"/>
    <property type="match status" value="1"/>
</dbReference>
<dbReference type="Gene3D" id="1.10.260.40">
    <property type="entry name" value="lambda repressor-like DNA-binding domains"/>
    <property type="match status" value="1"/>
</dbReference>
<organism evidence="3 4">
    <name type="scientific">Jutongia hominis</name>
    <dbReference type="NCBI Taxonomy" id="2763664"/>
    <lineage>
        <taxon>Bacteria</taxon>
        <taxon>Bacillati</taxon>
        <taxon>Bacillota</taxon>
        <taxon>Clostridia</taxon>
        <taxon>Lachnospirales</taxon>
        <taxon>Lachnospiraceae</taxon>
        <taxon>Jutongia</taxon>
    </lineage>
</organism>
<proteinExistence type="predicted"/>
<feature type="domain" description="Macro" evidence="2">
    <location>
        <begin position="1"/>
        <end position="168"/>
    </location>
</feature>
<reference evidence="3 4" key="1">
    <citation type="submission" date="2020-08" db="EMBL/GenBank/DDBJ databases">
        <title>Genome public.</title>
        <authorList>
            <person name="Liu C."/>
            <person name="Sun Q."/>
        </authorList>
    </citation>
    <scope>NUCLEOTIDE SEQUENCE [LARGE SCALE GENOMIC DNA]</scope>
    <source>
        <strain evidence="3 4">BX3</strain>
    </source>
</reference>
<sequence length="383" mass="42751">MPFQIIRNDITKVKADAIVNTANPNVAVGDGVDSAIYKAAGKEKLLEARKKIGLLMPGEVAITDAFDLDAKYIIHASGPWWTDGSNGEEACLRSCYEKALQLAKDHGCNSIAFPLLATGTYGFPKELGIQIAVDTFTAFLEDNDIEITLAVFGSEDVTISGKLVEDVASFVDDGYVATALAEEYRNDNYPREIGKRPESRVGSTVQSFRIPSFLRRENRDEEEDSFDALPLEEEAKEDEALSVMMPEYLKPVSFEKKTESLEDALKEIYTDSFEKHLQQLINKKGLKNSEVYATANISKQYFSKLLKGQVKPSKEKMLALAVGLRLNLDETIDFLRIAGYALSPISQTDKIVEYFIEHEDYNVLKIDIVLFDYGLDPLSNQKI</sequence>
<dbReference type="RefSeq" id="WP_249302642.1">
    <property type="nucleotide sequence ID" value="NZ_JACRSW010000008.1"/>
</dbReference>
<dbReference type="PROSITE" id="PS50943">
    <property type="entry name" value="HTH_CROC1"/>
    <property type="match status" value="1"/>
</dbReference>
<name>A0ABR7MRM5_9FIRM</name>
<protein>
    <submittedName>
        <fullName evidence="3">Macro domain-containing protein</fullName>
    </submittedName>
</protein>
<evidence type="ECO:0000313" key="3">
    <source>
        <dbReference type="EMBL" id="MBC8556456.1"/>
    </source>
</evidence>
<feature type="domain" description="HTH cro/C1-type" evidence="1">
    <location>
        <begin position="277"/>
        <end position="335"/>
    </location>
</feature>